<keyword evidence="1" id="KW-0732">Signal</keyword>
<dbReference type="AlphaFoldDB" id="A0A9N9S5A0"/>
<gene>
    <name evidence="2" type="ORF">CHIRRI_LOCUS13139</name>
</gene>
<reference evidence="2" key="2">
    <citation type="submission" date="2022-10" db="EMBL/GenBank/DDBJ databases">
        <authorList>
            <consortium name="ENA_rothamsted_submissions"/>
            <consortium name="culmorum"/>
            <person name="King R."/>
        </authorList>
    </citation>
    <scope>NUCLEOTIDE SEQUENCE</scope>
</reference>
<evidence type="ECO:0000313" key="2">
    <source>
        <dbReference type="EMBL" id="CAG9810322.1"/>
    </source>
</evidence>
<dbReference type="Proteomes" id="UP001153620">
    <property type="component" value="Chromosome 4"/>
</dbReference>
<accession>A0A9N9S5A0</accession>
<evidence type="ECO:0000256" key="1">
    <source>
        <dbReference type="SAM" id="SignalP"/>
    </source>
</evidence>
<keyword evidence="3" id="KW-1185">Reference proteome</keyword>
<organism evidence="2 3">
    <name type="scientific">Chironomus riparius</name>
    <dbReference type="NCBI Taxonomy" id="315576"/>
    <lineage>
        <taxon>Eukaryota</taxon>
        <taxon>Metazoa</taxon>
        <taxon>Ecdysozoa</taxon>
        <taxon>Arthropoda</taxon>
        <taxon>Hexapoda</taxon>
        <taxon>Insecta</taxon>
        <taxon>Pterygota</taxon>
        <taxon>Neoptera</taxon>
        <taxon>Endopterygota</taxon>
        <taxon>Diptera</taxon>
        <taxon>Nematocera</taxon>
        <taxon>Chironomoidea</taxon>
        <taxon>Chironomidae</taxon>
        <taxon>Chironominae</taxon>
        <taxon>Chironomus</taxon>
    </lineage>
</organism>
<feature type="signal peptide" evidence="1">
    <location>
        <begin position="1"/>
        <end position="24"/>
    </location>
</feature>
<evidence type="ECO:0000313" key="3">
    <source>
        <dbReference type="Proteomes" id="UP001153620"/>
    </source>
</evidence>
<reference evidence="2" key="1">
    <citation type="submission" date="2022-01" db="EMBL/GenBank/DDBJ databases">
        <authorList>
            <person name="King R."/>
        </authorList>
    </citation>
    <scope>NUCLEOTIDE SEQUENCE</scope>
</reference>
<sequence length="75" mass="8422">MKLNLKFFMCLIVLIFVCLSSTDAQSQSYAVNDPSGSDYYYDYYDYDYYGCYGDYYYDSLGSGPYGASAMGSSSS</sequence>
<evidence type="ECO:0008006" key="4">
    <source>
        <dbReference type="Google" id="ProtNLM"/>
    </source>
</evidence>
<proteinExistence type="predicted"/>
<feature type="chain" id="PRO_5040405693" description="Secreted protein" evidence="1">
    <location>
        <begin position="25"/>
        <end position="75"/>
    </location>
</feature>
<dbReference type="EMBL" id="OU895880">
    <property type="protein sequence ID" value="CAG9810322.1"/>
    <property type="molecule type" value="Genomic_DNA"/>
</dbReference>
<name>A0A9N9S5A0_9DIPT</name>
<protein>
    <recommendedName>
        <fullName evidence="4">Secreted protein</fullName>
    </recommendedName>
</protein>